<evidence type="ECO:0000256" key="2">
    <source>
        <dbReference type="ARBA" id="ARBA00004906"/>
    </source>
</evidence>
<dbReference type="OrthoDB" id="107372at2759"/>
<keyword evidence="7" id="KW-0479">Metal-binding</keyword>
<evidence type="ECO:0000256" key="3">
    <source>
        <dbReference type="ARBA" id="ARBA00008704"/>
    </source>
</evidence>
<keyword evidence="19" id="KW-1185">Reference proteome</keyword>
<dbReference type="InParanoid" id="A0A1Y1YIG7"/>
<keyword evidence="8" id="KW-0863">Zinc-finger</keyword>
<keyword evidence="9" id="KW-0862">Zinc</keyword>
<keyword evidence="10" id="KW-0653">Protein transport</keyword>
<comment type="pathway">
    <text evidence="2">Protein modification; protein ubiquitination.</text>
</comment>
<accession>A0A1Y1YIG7</accession>
<evidence type="ECO:0000256" key="8">
    <source>
        <dbReference type="ARBA" id="ARBA00022771"/>
    </source>
</evidence>
<evidence type="ECO:0000256" key="13">
    <source>
        <dbReference type="ARBA" id="ARBA00023140"/>
    </source>
</evidence>
<dbReference type="GO" id="GO:1990429">
    <property type="term" value="C:peroxisomal importomer complex"/>
    <property type="evidence" value="ECO:0007669"/>
    <property type="project" value="TreeGrafter"/>
</dbReference>
<evidence type="ECO:0000256" key="15">
    <source>
        <dbReference type="ARBA" id="ARBA00034505"/>
    </source>
</evidence>
<evidence type="ECO:0000256" key="16">
    <source>
        <dbReference type="PIRNR" id="PIRNR038074"/>
    </source>
</evidence>
<dbReference type="PANTHER" id="PTHR12888">
    <property type="entry name" value="PEROXISOME ASSEMBLY PROTEIN 12 PEROXIN-12"/>
    <property type="match status" value="1"/>
</dbReference>
<dbReference type="Pfam" id="PF04757">
    <property type="entry name" value="Pex2_Pex12"/>
    <property type="match status" value="1"/>
</dbReference>
<evidence type="ECO:0000256" key="12">
    <source>
        <dbReference type="ARBA" id="ARBA00023136"/>
    </source>
</evidence>
<evidence type="ECO:0000256" key="7">
    <source>
        <dbReference type="ARBA" id="ARBA00022723"/>
    </source>
</evidence>
<comment type="similarity">
    <text evidence="3 16">Belongs to the pex2/pex10/pex12 family.</text>
</comment>
<evidence type="ECO:0000256" key="5">
    <source>
        <dbReference type="ARBA" id="ARBA00022448"/>
    </source>
</evidence>
<comment type="function">
    <text evidence="16">Component of a retrotranslocation channel required for peroxisome organization by mediating export of the PEX5 receptor from peroxisomes to the cytosol, thereby promoting PEX5 recycling.</text>
</comment>
<dbReference type="Proteomes" id="UP000193498">
    <property type="component" value="Unassembled WGS sequence"/>
</dbReference>
<evidence type="ECO:0000256" key="11">
    <source>
        <dbReference type="ARBA" id="ARBA00022989"/>
    </source>
</evidence>
<gene>
    <name evidence="18" type="ORF">K493DRAFT_300330</name>
</gene>
<evidence type="ECO:0000256" key="9">
    <source>
        <dbReference type="ARBA" id="ARBA00022833"/>
    </source>
</evidence>
<evidence type="ECO:0000259" key="17">
    <source>
        <dbReference type="Pfam" id="PF04757"/>
    </source>
</evidence>
<feature type="domain" description="Pex N-terminal" evidence="17">
    <location>
        <begin position="25"/>
        <end position="277"/>
    </location>
</feature>
<dbReference type="AlphaFoldDB" id="A0A1Y1YIG7"/>
<keyword evidence="11" id="KW-1133">Transmembrane helix</keyword>
<comment type="caution">
    <text evidence="18">The sequence shown here is derived from an EMBL/GenBank/DDBJ whole genome shotgun (WGS) entry which is preliminary data.</text>
</comment>
<organism evidence="18 19">
    <name type="scientific">Basidiobolus meristosporus CBS 931.73</name>
    <dbReference type="NCBI Taxonomy" id="1314790"/>
    <lineage>
        <taxon>Eukaryota</taxon>
        <taxon>Fungi</taxon>
        <taxon>Fungi incertae sedis</taxon>
        <taxon>Zoopagomycota</taxon>
        <taxon>Entomophthoromycotina</taxon>
        <taxon>Basidiobolomycetes</taxon>
        <taxon>Basidiobolales</taxon>
        <taxon>Basidiobolaceae</taxon>
        <taxon>Basidiobolus</taxon>
    </lineage>
</organism>
<dbReference type="InterPro" id="IPR017375">
    <property type="entry name" value="PEX12"/>
</dbReference>
<dbReference type="CDD" id="cd16451">
    <property type="entry name" value="mRING_PEX12"/>
    <property type="match status" value="1"/>
</dbReference>
<keyword evidence="6" id="KW-0812">Transmembrane</keyword>
<dbReference type="GO" id="GO:0016562">
    <property type="term" value="P:protein import into peroxisome matrix, receptor recycling"/>
    <property type="evidence" value="ECO:0007669"/>
    <property type="project" value="UniProtKB-ARBA"/>
</dbReference>
<dbReference type="InterPro" id="IPR006845">
    <property type="entry name" value="Pex_N"/>
</dbReference>
<evidence type="ECO:0000256" key="14">
    <source>
        <dbReference type="ARBA" id="ARBA00029692"/>
    </source>
</evidence>
<sequence>MEYMSNIGDNRDMYRPSLFELVAQDKMRDMLQPAVRYVLTVYAQRYPRYLLRVVNHFEEIFNCAMFFVERHYLRRYGGTFAENFYGLKRTRTQKIEESDKLTERDVYNSLFFSIGLPYLKSKLDGLYDKVSGGSGALLFGEEFSALGRAQNPTEQLSTKEKLKARIKKLFKTLYPYLNCAYHLATLGYNIGYLYDRTAFYTPWLRLIGVQVRRLDISDYKEMYQRQNPSAVGWSGLSRTQFLKRLLFTGIERGFDFLKVLLPMSIFFFKFLEWWYSSEYSRAQTQQPIPPPPEPVKPDPNGVPLPENRGHCPLCQRERTNPTMLPTGYVFCYPCIFKYVEEHGCCPVTLVSTSTEQLHKIYSVGM</sequence>
<name>A0A1Y1YIG7_9FUNG</name>
<dbReference type="PANTHER" id="PTHR12888:SF0">
    <property type="entry name" value="PEROXISOME ASSEMBLY PROTEIN 12"/>
    <property type="match status" value="1"/>
</dbReference>
<dbReference type="PIRSF" id="PIRSF038074">
    <property type="entry name" value="Peroxisome_assembly_p12"/>
    <property type="match status" value="1"/>
</dbReference>
<proteinExistence type="inferred from homology"/>
<dbReference type="InterPro" id="IPR013083">
    <property type="entry name" value="Znf_RING/FYVE/PHD"/>
</dbReference>
<dbReference type="Gene3D" id="3.30.40.10">
    <property type="entry name" value="Zinc/RING finger domain, C3HC4 (zinc finger)"/>
    <property type="match status" value="1"/>
</dbReference>
<dbReference type="SUPFAM" id="SSF57850">
    <property type="entry name" value="RING/U-box"/>
    <property type="match status" value="1"/>
</dbReference>
<reference evidence="18 19" key="1">
    <citation type="submission" date="2016-07" db="EMBL/GenBank/DDBJ databases">
        <title>Pervasive Adenine N6-methylation of Active Genes in Fungi.</title>
        <authorList>
            <consortium name="DOE Joint Genome Institute"/>
            <person name="Mondo S.J."/>
            <person name="Dannebaum R.O."/>
            <person name="Kuo R.C."/>
            <person name="Labutti K."/>
            <person name="Haridas S."/>
            <person name="Kuo A."/>
            <person name="Salamov A."/>
            <person name="Ahrendt S.R."/>
            <person name="Lipzen A."/>
            <person name="Sullivan W."/>
            <person name="Andreopoulos W.B."/>
            <person name="Clum A."/>
            <person name="Lindquist E."/>
            <person name="Daum C."/>
            <person name="Ramamoorthy G.K."/>
            <person name="Gryganskyi A."/>
            <person name="Culley D."/>
            <person name="Magnuson J.K."/>
            <person name="James T.Y."/>
            <person name="O'Malley M.A."/>
            <person name="Stajich J.E."/>
            <person name="Spatafora J.W."/>
            <person name="Visel A."/>
            <person name="Grigoriev I.V."/>
        </authorList>
    </citation>
    <scope>NUCLEOTIDE SEQUENCE [LARGE SCALE GENOMIC DNA]</scope>
    <source>
        <strain evidence="18 19">CBS 931.73</strain>
    </source>
</reference>
<dbReference type="GO" id="GO:0006513">
    <property type="term" value="P:protein monoubiquitination"/>
    <property type="evidence" value="ECO:0007669"/>
    <property type="project" value="TreeGrafter"/>
</dbReference>
<comment type="subunit">
    <text evidence="15">Component of the PEX2-PEX10-PEX12 retrotranslocation channel, composed of PEX2, PEX10 and PEX12.</text>
</comment>
<protein>
    <recommendedName>
        <fullName evidence="4 16">Peroxisome assembly protein 12</fullName>
    </recommendedName>
    <alternativeName>
        <fullName evidence="14 16">Peroxin-12</fullName>
    </alternativeName>
</protein>
<evidence type="ECO:0000256" key="6">
    <source>
        <dbReference type="ARBA" id="ARBA00022692"/>
    </source>
</evidence>
<keyword evidence="13 16" id="KW-0576">Peroxisome</keyword>
<dbReference type="GO" id="GO:0008270">
    <property type="term" value="F:zinc ion binding"/>
    <property type="evidence" value="ECO:0007669"/>
    <property type="project" value="UniProtKB-KW"/>
</dbReference>
<evidence type="ECO:0000256" key="10">
    <source>
        <dbReference type="ARBA" id="ARBA00022927"/>
    </source>
</evidence>
<keyword evidence="12 16" id="KW-0472">Membrane</keyword>
<evidence type="ECO:0000256" key="1">
    <source>
        <dbReference type="ARBA" id="ARBA00004585"/>
    </source>
</evidence>
<dbReference type="GO" id="GO:0005778">
    <property type="term" value="C:peroxisomal membrane"/>
    <property type="evidence" value="ECO:0007669"/>
    <property type="project" value="UniProtKB-SubCell"/>
</dbReference>
<dbReference type="GO" id="GO:0004842">
    <property type="term" value="F:ubiquitin-protein transferase activity"/>
    <property type="evidence" value="ECO:0007669"/>
    <property type="project" value="TreeGrafter"/>
</dbReference>
<dbReference type="EMBL" id="MCFE01000128">
    <property type="protein sequence ID" value="ORX97663.1"/>
    <property type="molecule type" value="Genomic_DNA"/>
</dbReference>
<comment type="subcellular location">
    <subcellularLocation>
        <location evidence="1">Peroxisome membrane</location>
        <topology evidence="1">Multi-pass membrane protein</topology>
    </subcellularLocation>
</comment>
<dbReference type="STRING" id="1314790.A0A1Y1YIG7"/>
<evidence type="ECO:0000256" key="4">
    <source>
        <dbReference type="ARBA" id="ARBA00018980"/>
    </source>
</evidence>
<keyword evidence="5" id="KW-0813">Transport</keyword>
<evidence type="ECO:0000313" key="18">
    <source>
        <dbReference type="EMBL" id="ORX97663.1"/>
    </source>
</evidence>
<dbReference type="FunCoup" id="A0A1Y1YIG7">
    <property type="interactions" value="350"/>
</dbReference>
<evidence type="ECO:0000313" key="19">
    <source>
        <dbReference type="Proteomes" id="UP000193498"/>
    </source>
</evidence>